<gene>
    <name evidence="4" type="ORF">EBO15_38910</name>
</gene>
<dbReference type="InterPro" id="IPR001647">
    <property type="entry name" value="HTH_TetR"/>
</dbReference>
<evidence type="ECO:0000256" key="1">
    <source>
        <dbReference type="ARBA" id="ARBA00023125"/>
    </source>
</evidence>
<feature type="domain" description="HTH tetR-type" evidence="3">
    <location>
        <begin position="14"/>
        <end position="79"/>
    </location>
</feature>
<dbReference type="Proteomes" id="UP000282674">
    <property type="component" value="Unassembled WGS sequence"/>
</dbReference>
<dbReference type="GO" id="GO:0003677">
    <property type="term" value="F:DNA binding"/>
    <property type="evidence" value="ECO:0007669"/>
    <property type="project" value="UniProtKB-UniRule"/>
</dbReference>
<evidence type="ECO:0000259" key="3">
    <source>
        <dbReference type="PROSITE" id="PS50977"/>
    </source>
</evidence>
<dbReference type="EMBL" id="RFFG01000140">
    <property type="protein sequence ID" value="RMI36341.1"/>
    <property type="molecule type" value="Genomic_DNA"/>
</dbReference>
<evidence type="ECO:0000256" key="2">
    <source>
        <dbReference type="PROSITE-ProRule" id="PRU00335"/>
    </source>
</evidence>
<accession>A0A3M2LFQ1</accession>
<keyword evidence="1 2" id="KW-0238">DNA-binding</keyword>
<dbReference type="Pfam" id="PF00440">
    <property type="entry name" value="TetR_N"/>
    <property type="match status" value="1"/>
</dbReference>
<evidence type="ECO:0000313" key="4">
    <source>
        <dbReference type="EMBL" id="RMI36341.1"/>
    </source>
</evidence>
<feature type="DNA-binding region" description="H-T-H motif" evidence="2">
    <location>
        <begin position="42"/>
        <end position="61"/>
    </location>
</feature>
<organism evidence="4 5">
    <name type="scientific">Actinomadura harenae</name>
    <dbReference type="NCBI Taxonomy" id="2483351"/>
    <lineage>
        <taxon>Bacteria</taxon>
        <taxon>Bacillati</taxon>
        <taxon>Actinomycetota</taxon>
        <taxon>Actinomycetes</taxon>
        <taxon>Streptosporangiales</taxon>
        <taxon>Thermomonosporaceae</taxon>
        <taxon>Actinomadura</taxon>
    </lineage>
</organism>
<reference evidence="4 5" key="1">
    <citation type="submission" date="2018-10" db="EMBL/GenBank/DDBJ databases">
        <title>Isolation from soil.</title>
        <authorList>
            <person name="Hu J."/>
        </authorList>
    </citation>
    <scope>NUCLEOTIDE SEQUENCE [LARGE SCALE GENOMIC DNA]</scope>
    <source>
        <strain evidence="4 5">NEAU-Ht49</strain>
    </source>
</reference>
<dbReference type="AlphaFoldDB" id="A0A3M2LFQ1"/>
<dbReference type="RefSeq" id="WP_122199478.1">
    <property type="nucleotide sequence ID" value="NZ_JBHSKC010000009.1"/>
</dbReference>
<keyword evidence="5" id="KW-1185">Reference proteome</keyword>
<evidence type="ECO:0000313" key="5">
    <source>
        <dbReference type="Proteomes" id="UP000282674"/>
    </source>
</evidence>
<sequence>MEDRRTSLTERRRAATQMEIALAAAELFAGPGGAGTTSADVTAEAVARRAGVGLRTFYRYFRTKEDAIAPLLAQGAERWLRLLAETAREMPLRDALVTAAGRALAPADDEGRESWTWTRGLLRAAHADPALRAVWLRVNHDTEERLVPLLAELTGRPAGLGTRLAAAAASAAIRVAVETWALGDAPDSGPGSPADLGVRAMRDLTANLDALA</sequence>
<dbReference type="Gene3D" id="1.10.357.10">
    <property type="entry name" value="Tetracycline Repressor, domain 2"/>
    <property type="match status" value="1"/>
</dbReference>
<name>A0A3M2LFQ1_9ACTN</name>
<comment type="caution">
    <text evidence="4">The sequence shown here is derived from an EMBL/GenBank/DDBJ whole genome shotgun (WGS) entry which is preliminary data.</text>
</comment>
<dbReference type="SUPFAM" id="SSF46689">
    <property type="entry name" value="Homeodomain-like"/>
    <property type="match status" value="1"/>
</dbReference>
<dbReference type="OrthoDB" id="4746440at2"/>
<proteinExistence type="predicted"/>
<protein>
    <submittedName>
        <fullName evidence="4">TetR family transcriptional regulator</fullName>
    </submittedName>
</protein>
<dbReference type="PROSITE" id="PS50977">
    <property type="entry name" value="HTH_TETR_2"/>
    <property type="match status" value="1"/>
</dbReference>
<dbReference type="InterPro" id="IPR009057">
    <property type="entry name" value="Homeodomain-like_sf"/>
</dbReference>